<dbReference type="AlphaFoldDB" id="A0A1T4NN04"/>
<proteinExistence type="predicted"/>
<sequence>MRAIVLNRWLESLYKENPLEGSVDLLIMIRSLRWGLLSLSLLFFSMLSMPLRAQQLYTSPITVQYTDGKVSYFDTLDEAFMALKAGCVVYIPSGSYTLSSKEETKVKCQVAIYGAGCRPYGKDTDYTRITGDIILKEGASSSIIMGLRSESHIYVEANVKNILIKNVDVNYISFSSESNTGCVVTSSVIRYSVSGNGKAPVQVTNCLAGYIGGIKGGEIANCILRGGGYSYSNYNWSYSSLLRNNIGLSMTNGKSISNCQEECNMVGAQPQIPYPSGGLEALFEKYDASDPFNLSKNNYRLKKGVSGTNAGTDGKDIGLYGGSGFDDSGRAPIPKIKIREIAPQTDEQDRLKVKIEVIAN</sequence>
<organism evidence="1 2">
    <name type="scientific">Porphyromonas circumdentaria</name>
    <dbReference type="NCBI Taxonomy" id="29524"/>
    <lineage>
        <taxon>Bacteria</taxon>
        <taxon>Pseudomonadati</taxon>
        <taxon>Bacteroidota</taxon>
        <taxon>Bacteroidia</taxon>
        <taxon>Bacteroidales</taxon>
        <taxon>Porphyromonadaceae</taxon>
        <taxon>Porphyromonas</taxon>
    </lineage>
</organism>
<name>A0A1T4NN04_9PORP</name>
<dbReference type="EMBL" id="FUXE01000011">
    <property type="protein sequence ID" value="SJZ80583.1"/>
    <property type="molecule type" value="Genomic_DNA"/>
</dbReference>
<keyword evidence="2" id="KW-1185">Reference proteome</keyword>
<reference evidence="2" key="1">
    <citation type="submission" date="2017-02" db="EMBL/GenBank/DDBJ databases">
        <authorList>
            <person name="Varghese N."/>
            <person name="Submissions S."/>
        </authorList>
    </citation>
    <scope>NUCLEOTIDE SEQUENCE [LARGE SCALE GENOMIC DNA]</scope>
    <source>
        <strain evidence="2">ATCC 51356</strain>
    </source>
</reference>
<dbReference type="STRING" id="29524.SAMN02745171_01165"/>
<dbReference type="InterPro" id="IPR011050">
    <property type="entry name" value="Pectin_lyase_fold/virulence"/>
</dbReference>
<gene>
    <name evidence="1" type="ORF">SAMN02745171_01165</name>
</gene>
<accession>A0A1T4NN04</accession>
<dbReference type="SUPFAM" id="SSF51126">
    <property type="entry name" value="Pectin lyase-like"/>
    <property type="match status" value="1"/>
</dbReference>
<evidence type="ECO:0000313" key="1">
    <source>
        <dbReference type="EMBL" id="SJZ80583.1"/>
    </source>
</evidence>
<protein>
    <recommendedName>
        <fullName evidence="3">Right handed beta helix region</fullName>
    </recommendedName>
</protein>
<evidence type="ECO:0000313" key="2">
    <source>
        <dbReference type="Proteomes" id="UP000190121"/>
    </source>
</evidence>
<evidence type="ECO:0008006" key="3">
    <source>
        <dbReference type="Google" id="ProtNLM"/>
    </source>
</evidence>
<dbReference type="Proteomes" id="UP000190121">
    <property type="component" value="Unassembled WGS sequence"/>
</dbReference>